<proteinExistence type="predicted"/>
<gene>
    <name evidence="2" type="ORF">F2Q68_00036111</name>
</gene>
<name>A0A8S9GY50_BRACR</name>
<reference evidence="2" key="1">
    <citation type="submission" date="2019-12" db="EMBL/GenBank/DDBJ databases">
        <title>Genome sequencing and annotation of Brassica cretica.</title>
        <authorList>
            <person name="Studholme D.J."/>
            <person name="Sarris P.F."/>
        </authorList>
    </citation>
    <scope>NUCLEOTIDE SEQUENCE</scope>
    <source>
        <strain evidence="2">PFS-001/15</strain>
        <tissue evidence="2">Leaf</tissue>
    </source>
</reference>
<comment type="caution">
    <text evidence="2">The sequence shown here is derived from an EMBL/GenBank/DDBJ whole genome shotgun (WGS) entry which is preliminary data.</text>
</comment>
<dbReference type="EMBL" id="QGKW02001988">
    <property type="protein sequence ID" value="KAF2549860.1"/>
    <property type="molecule type" value="Genomic_DNA"/>
</dbReference>
<protein>
    <submittedName>
        <fullName evidence="2">Uncharacterized protein</fullName>
    </submittedName>
</protein>
<feature type="region of interest" description="Disordered" evidence="1">
    <location>
        <begin position="1"/>
        <end position="129"/>
    </location>
</feature>
<dbReference type="Proteomes" id="UP000712281">
    <property type="component" value="Unassembled WGS sequence"/>
</dbReference>
<dbReference type="AlphaFoldDB" id="A0A8S9GY50"/>
<organism evidence="2 3">
    <name type="scientific">Brassica cretica</name>
    <name type="common">Mustard</name>
    <dbReference type="NCBI Taxonomy" id="69181"/>
    <lineage>
        <taxon>Eukaryota</taxon>
        <taxon>Viridiplantae</taxon>
        <taxon>Streptophyta</taxon>
        <taxon>Embryophyta</taxon>
        <taxon>Tracheophyta</taxon>
        <taxon>Spermatophyta</taxon>
        <taxon>Magnoliopsida</taxon>
        <taxon>eudicotyledons</taxon>
        <taxon>Gunneridae</taxon>
        <taxon>Pentapetalae</taxon>
        <taxon>rosids</taxon>
        <taxon>malvids</taxon>
        <taxon>Brassicales</taxon>
        <taxon>Brassicaceae</taxon>
        <taxon>Brassiceae</taxon>
        <taxon>Brassica</taxon>
    </lineage>
</organism>
<accession>A0A8S9GY50</accession>
<evidence type="ECO:0000313" key="2">
    <source>
        <dbReference type="EMBL" id="KAF2549860.1"/>
    </source>
</evidence>
<sequence length="129" mass="13957">MIAGNEERIHSDSSKAHHTQTQRITTQKRRTSRVASSQSKGVGKKSSSETNQVWKRKETPEASKAVEGGSSNSVGDSIHSSHRRTKLGSKEKSKQKGSAEGSRKNDPSVSARLGDTSPTQANQEARELS</sequence>
<feature type="compositionally biased region" description="Basic residues" evidence="1">
    <location>
        <begin position="16"/>
        <end position="32"/>
    </location>
</feature>
<evidence type="ECO:0000256" key="1">
    <source>
        <dbReference type="SAM" id="MobiDB-lite"/>
    </source>
</evidence>
<evidence type="ECO:0000313" key="3">
    <source>
        <dbReference type="Proteomes" id="UP000712281"/>
    </source>
</evidence>
<feature type="compositionally biased region" description="Low complexity" evidence="1">
    <location>
        <begin position="36"/>
        <end position="45"/>
    </location>
</feature>
<feature type="compositionally biased region" description="Basic and acidic residues" evidence="1">
    <location>
        <begin position="1"/>
        <end position="15"/>
    </location>
</feature>